<dbReference type="PANTHER" id="PTHR12588">
    <property type="entry name" value="MYOINOSITOL OXYGENASE"/>
    <property type="match status" value="1"/>
</dbReference>
<dbReference type="Gene3D" id="3.40.630.30">
    <property type="match status" value="1"/>
</dbReference>
<dbReference type="SUPFAM" id="SSF109604">
    <property type="entry name" value="HD-domain/PDEase-like"/>
    <property type="match status" value="1"/>
</dbReference>
<sequence length="557" mass="63512">MNDPHEEPPTTRSRAASLGDKVDIRQVLDGPCAFRLQFTDDSRSKEMKWVLFTENRRGAIGKIIFTLEANNSAHVKSIDIHQNYRSFGLSKILFFACMATLKQHNVHELCLEAEEDTRRHHKLVGLYESWGFSVKQNAKILFLYNDTQCFRKVPMALPLLEKTFVPLEPMTQQSFCMISLRTMDGVFVVASEDGMIDTTKGKSRDVFWQTMLLNDDVQGSTICLRSAHGKFLCVEPVGTVLADRFVNSTWETFDVLPHPTSGGVALRSFHGNYLGLDDVNGLVISQEPVAWDGETISLMCNKANPIPVHVKLMRKYQTKIFSENQLSKYGSLDHAHLTIEEACKTLMQLNGESGQRSNSRVLQYMLYDAEAIRMEGHPDWMQLIAFLRGLGMIFLLWTDQDNVMLRSISFEQWLSYTITWVTGIHIPDEIDHASLNELNADHTAPKDPYEAGKGMSQVVMPWTPEEYLYHVLKGNATSLPEDALLMLRFFSCEVWYKHHCYSDLTSPSDMDVQDMVHGVQLGRKAPSTDELLDTNVEELLPYYISLCEKYLPLVMNW</sequence>
<dbReference type="InterPro" id="IPR008999">
    <property type="entry name" value="Actin-crosslinking"/>
</dbReference>
<dbReference type="EC" id="1.13.99.1" evidence="5"/>
<feature type="domain" description="N-acetyltransferase" evidence="13">
    <location>
        <begin position="9"/>
        <end position="160"/>
    </location>
</feature>
<dbReference type="Pfam" id="PF05153">
    <property type="entry name" value="MIOX"/>
    <property type="match status" value="1"/>
</dbReference>
<dbReference type="GO" id="GO:0005506">
    <property type="term" value="F:iron ion binding"/>
    <property type="evidence" value="ECO:0007669"/>
    <property type="project" value="InterPro"/>
</dbReference>
<comment type="caution">
    <text evidence="14">The sequence shown here is derived from an EMBL/GenBank/DDBJ whole genome shotgun (WGS) entry which is preliminary data.</text>
</comment>
<dbReference type="InterPro" id="IPR000182">
    <property type="entry name" value="GNAT_dom"/>
</dbReference>
<organism evidence="14 15">
    <name type="scientific">Thraustotheca clavata</name>
    <dbReference type="NCBI Taxonomy" id="74557"/>
    <lineage>
        <taxon>Eukaryota</taxon>
        <taxon>Sar</taxon>
        <taxon>Stramenopiles</taxon>
        <taxon>Oomycota</taxon>
        <taxon>Saprolegniomycetes</taxon>
        <taxon>Saprolegniales</taxon>
        <taxon>Achlyaceae</taxon>
        <taxon>Thraustotheca</taxon>
    </lineage>
</organism>
<dbReference type="AlphaFoldDB" id="A0A1V9ZRG9"/>
<protein>
    <recommendedName>
        <fullName evidence="6">Inositol oxygenase</fullName>
        <ecNumber evidence="5">1.13.99.1</ecNumber>
    </recommendedName>
    <alternativeName>
        <fullName evidence="11">Myo-inositol oxygenase</fullName>
    </alternativeName>
</protein>
<evidence type="ECO:0000256" key="1">
    <source>
        <dbReference type="ARBA" id="ARBA00001962"/>
    </source>
</evidence>
<evidence type="ECO:0000256" key="3">
    <source>
        <dbReference type="ARBA" id="ARBA00005167"/>
    </source>
</evidence>
<dbReference type="PROSITE" id="PS51186">
    <property type="entry name" value="GNAT"/>
    <property type="match status" value="1"/>
</dbReference>
<dbReference type="Gene3D" id="2.80.10.50">
    <property type="match status" value="1"/>
</dbReference>
<comment type="cofactor">
    <cofactor evidence="1">
        <name>Fe cation</name>
        <dbReference type="ChEBI" id="CHEBI:24875"/>
    </cofactor>
</comment>
<evidence type="ECO:0000256" key="8">
    <source>
        <dbReference type="ARBA" id="ARBA00022723"/>
    </source>
</evidence>
<dbReference type="GO" id="GO:0005737">
    <property type="term" value="C:cytoplasm"/>
    <property type="evidence" value="ECO:0007669"/>
    <property type="project" value="UniProtKB-SubCell"/>
</dbReference>
<evidence type="ECO:0000256" key="2">
    <source>
        <dbReference type="ARBA" id="ARBA00004496"/>
    </source>
</evidence>
<keyword evidence="9" id="KW-0560">Oxidoreductase</keyword>
<gene>
    <name evidence="14" type="ORF">THRCLA_05913</name>
</gene>
<evidence type="ECO:0000256" key="9">
    <source>
        <dbReference type="ARBA" id="ARBA00023002"/>
    </source>
</evidence>
<dbReference type="GO" id="GO:0050113">
    <property type="term" value="F:inositol oxygenase activity"/>
    <property type="evidence" value="ECO:0007669"/>
    <property type="project" value="UniProtKB-EC"/>
</dbReference>
<dbReference type="InterPro" id="IPR007828">
    <property type="entry name" value="Inositol_oxygenase"/>
</dbReference>
<reference evidence="14 15" key="1">
    <citation type="journal article" date="2014" name="Genome Biol. Evol.">
        <title>The secreted proteins of Achlya hypogyna and Thraustotheca clavata identify the ancestral oomycete secretome and reveal gene acquisitions by horizontal gene transfer.</title>
        <authorList>
            <person name="Misner I."/>
            <person name="Blouin N."/>
            <person name="Leonard G."/>
            <person name="Richards T.A."/>
            <person name="Lane C.E."/>
        </authorList>
    </citation>
    <scope>NUCLEOTIDE SEQUENCE [LARGE SCALE GENOMIC DNA]</scope>
    <source>
        <strain evidence="14 15">ATCC 34112</strain>
    </source>
</reference>
<comment type="subcellular location">
    <subcellularLocation>
        <location evidence="2">Cytoplasm</location>
    </subcellularLocation>
</comment>
<dbReference type="PANTHER" id="PTHR12588:SF0">
    <property type="entry name" value="INOSITOL OXYGENASE"/>
    <property type="match status" value="1"/>
</dbReference>
<dbReference type="STRING" id="74557.A0A1V9ZRG9"/>
<name>A0A1V9ZRG9_9STRA</name>
<evidence type="ECO:0000256" key="10">
    <source>
        <dbReference type="ARBA" id="ARBA00023004"/>
    </source>
</evidence>
<keyword evidence="10" id="KW-0408">Iron</keyword>
<keyword evidence="15" id="KW-1185">Reference proteome</keyword>
<dbReference type="CDD" id="cd00257">
    <property type="entry name" value="beta-trefoil_FSCN-like"/>
    <property type="match status" value="1"/>
</dbReference>
<evidence type="ECO:0000256" key="11">
    <source>
        <dbReference type="ARBA" id="ARBA00029668"/>
    </source>
</evidence>
<dbReference type="UniPathway" id="UPA00111">
    <property type="reaction ID" value="UER00527"/>
</dbReference>
<evidence type="ECO:0000313" key="14">
    <source>
        <dbReference type="EMBL" id="OQS00593.1"/>
    </source>
</evidence>
<comment type="catalytic activity">
    <reaction evidence="12">
        <text>myo-inositol + O2 = D-glucuronate + H2O + H(+)</text>
        <dbReference type="Rhea" id="RHEA:23696"/>
        <dbReference type="ChEBI" id="CHEBI:15377"/>
        <dbReference type="ChEBI" id="CHEBI:15378"/>
        <dbReference type="ChEBI" id="CHEBI:15379"/>
        <dbReference type="ChEBI" id="CHEBI:17268"/>
        <dbReference type="ChEBI" id="CHEBI:58720"/>
        <dbReference type="EC" id="1.13.99.1"/>
    </reaction>
</comment>
<dbReference type="OrthoDB" id="5151075at2759"/>
<dbReference type="InterPro" id="IPR016181">
    <property type="entry name" value="Acyl_CoA_acyltransferase"/>
</dbReference>
<dbReference type="SUPFAM" id="SSF55729">
    <property type="entry name" value="Acyl-CoA N-acyltransferases (Nat)"/>
    <property type="match status" value="1"/>
</dbReference>
<evidence type="ECO:0000256" key="12">
    <source>
        <dbReference type="ARBA" id="ARBA00048271"/>
    </source>
</evidence>
<evidence type="ECO:0000256" key="5">
    <source>
        <dbReference type="ARBA" id="ARBA00011919"/>
    </source>
</evidence>
<evidence type="ECO:0000256" key="6">
    <source>
        <dbReference type="ARBA" id="ARBA00019269"/>
    </source>
</evidence>
<proteinExistence type="inferred from homology"/>
<evidence type="ECO:0000259" key="13">
    <source>
        <dbReference type="PROSITE" id="PS51186"/>
    </source>
</evidence>
<evidence type="ECO:0000313" key="15">
    <source>
        <dbReference type="Proteomes" id="UP000243217"/>
    </source>
</evidence>
<dbReference type="GO" id="GO:0019310">
    <property type="term" value="P:inositol catabolic process"/>
    <property type="evidence" value="ECO:0007669"/>
    <property type="project" value="InterPro"/>
</dbReference>
<dbReference type="Proteomes" id="UP000243217">
    <property type="component" value="Unassembled WGS sequence"/>
</dbReference>
<comment type="pathway">
    <text evidence="3">Polyol metabolism; myo-inositol degradation into D-glucuronate; D-glucuronate from myo-inositol: step 1/1.</text>
</comment>
<keyword evidence="8" id="KW-0479">Metal-binding</keyword>
<evidence type="ECO:0000256" key="7">
    <source>
        <dbReference type="ARBA" id="ARBA00022490"/>
    </source>
</evidence>
<dbReference type="GO" id="GO:0016747">
    <property type="term" value="F:acyltransferase activity, transferring groups other than amino-acyl groups"/>
    <property type="evidence" value="ECO:0007669"/>
    <property type="project" value="InterPro"/>
</dbReference>
<keyword evidence="7" id="KW-0963">Cytoplasm</keyword>
<evidence type="ECO:0000256" key="4">
    <source>
        <dbReference type="ARBA" id="ARBA00005286"/>
    </source>
</evidence>
<dbReference type="SUPFAM" id="SSF50405">
    <property type="entry name" value="Actin-crosslinking proteins"/>
    <property type="match status" value="1"/>
</dbReference>
<comment type="similarity">
    <text evidence="4">Belongs to the myo-inositol oxygenase family.</text>
</comment>
<dbReference type="EMBL" id="JNBS01001694">
    <property type="protein sequence ID" value="OQS00593.1"/>
    <property type="molecule type" value="Genomic_DNA"/>
</dbReference>
<accession>A0A1V9ZRG9</accession>